<feature type="non-terminal residue" evidence="2">
    <location>
        <position position="1"/>
    </location>
</feature>
<organism evidence="2 3">
    <name type="scientific">Dovyalis caffra</name>
    <dbReference type="NCBI Taxonomy" id="77055"/>
    <lineage>
        <taxon>Eukaryota</taxon>
        <taxon>Viridiplantae</taxon>
        <taxon>Streptophyta</taxon>
        <taxon>Embryophyta</taxon>
        <taxon>Tracheophyta</taxon>
        <taxon>Spermatophyta</taxon>
        <taxon>Magnoliopsida</taxon>
        <taxon>eudicotyledons</taxon>
        <taxon>Gunneridae</taxon>
        <taxon>Pentapetalae</taxon>
        <taxon>rosids</taxon>
        <taxon>fabids</taxon>
        <taxon>Malpighiales</taxon>
        <taxon>Salicaceae</taxon>
        <taxon>Flacourtieae</taxon>
        <taxon>Dovyalis</taxon>
    </lineage>
</organism>
<feature type="region of interest" description="Disordered" evidence="1">
    <location>
        <begin position="45"/>
        <end position="67"/>
    </location>
</feature>
<name>A0AAV1QT73_9ROSI</name>
<accession>A0AAV1QT73</accession>
<feature type="compositionally biased region" description="Low complexity" evidence="1">
    <location>
        <begin position="45"/>
        <end position="61"/>
    </location>
</feature>
<keyword evidence="3" id="KW-1185">Reference proteome</keyword>
<dbReference type="EMBL" id="CAWUPB010000127">
    <property type="protein sequence ID" value="CAK7323530.1"/>
    <property type="molecule type" value="Genomic_DNA"/>
</dbReference>
<dbReference type="AlphaFoldDB" id="A0AAV1QT73"/>
<evidence type="ECO:0000313" key="3">
    <source>
        <dbReference type="Proteomes" id="UP001314170"/>
    </source>
</evidence>
<feature type="region of interest" description="Disordered" evidence="1">
    <location>
        <begin position="1"/>
        <end position="29"/>
    </location>
</feature>
<gene>
    <name evidence="2" type="ORF">DCAF_LOCUS1159</name>
</gene>
<dbReference type="Proteomes" id="UP001314170">
    <property type="component" value="Unassembled WGS sequence"/>
</dbReference>
<evidence type="ECO:0000256" key="1">
    <source>
        <dbReference type="SAM" id="MobiDB-lite"/>
    </source>
</evidence>
<evidence type="ECO:0000313" key="2">
    <source>
        <dbReference type="EMBL" id="CAK7323530.1"/>
    </source>
</evidence>
<protein>
    <submittedName>
        <fullName evidence="2">Uncharacterized protein</fullName>
    </submittedName>
</protein>
<feature type="compositionally biased region" description="Low complexity" evidence="1">
    <location>
        <begin position="12"/>
        <end position="28"/>
    </location>
</feature>
<comment type="caution">
    <text evidence="2">The sequence shown here is derived from an EMBL/GenBank/DDBJ whole genome shotgun (WGS) entry which is preliminary data.</text>
</comment>
<proteinExistence type="predicted"/>
<sequence length="133" mass="14429">PKKLPLGPTSPSPTSTTPPDTNITQTNTSSPLTFEIDLTSHQIPPTHLSFSSSSLPHPASTNVSTPHLKSYSKATCSTSIRCYVTLPEANSHALHPQPLPLPLLFLSWSLLDPTHHQLQLLSIPWSPVLKQVT</sequence>
<reference evidence="2 3" key="1">
    <citation type="submission" date="2024-01" db="EMBL/GenBank/DDBJ databases">
        <authorList>
            <person name="Waweru B."/>
        </authorList>
    </citation>
    <scope>NUCLEOTIDE SEQUENCE [LARGE SCALE GENOMIC DNA]</scope>
</reference>